<keyword evidence="2" id="KW-1185">Reference proteome</keyword>
<proteinExistence type="predicted"/>
<accession>A0ABX3HDD1</accession>
<gene>
    <name evidence="1" type="ORF">BSK51_21540</name>
</gene>
<reference evidence="1 2" key="1">
    <citation type="submission" date="2016-10" db="EMBL/GenBank/DDBJ databases">
        <title>Paenibacillus species isolates.</title>
        <authorList>
            <person name="Beno S.M."/>
        </authorList>
    </citation>
    <scope>NUCLEOTIDE SEQUENCE [LARGE SCALE GENOMIC DNA]</scope>
    <source>
        <strain evidence="1 2">FSL R5-0923</strain>
    </source>
</reference>
<name>A0ABX3HDD1_9BACL</name>
<dbReference type="Proteomes" id="UP000187313">
    <property type="component" value="Unassembled WGS sequence"/>
</dbReference>
<dbReference type="EMBL" id="MPTD01000015">
    <property type="protein sequence ID" value="OMD48517.1"/>
    <property type="molecule type" value="Genomic_DNA"/>
</dbReference>
<organism evidence="1 2">
    <name type="scientific">Paenibacillus odorifer</name>
    <dbReference type="NCBI Taxonomy" id="189426"/>
    <lineage>
        <taxon>Bacteria</taxon>
        <taxon>Bacillati</taxon>
        <taxon>Bacillota</taxon>
        <taxon>Bacilli</taxon>
        <taxon>Bacillales</taxon>
        <taxon>Paenibacillaceae</taxon>
        <taxon>Paenibacillus</taxon>
    </lineage>
</organism>
<evidence type="ECO:0000313" key="2">
    <source>
        <dbReference type="Proteomes" id="UP000187313"/>
    </source>
</evidence>
<comment type="caution">
    <text evidence="1">The sequence shown here is derived from an EMBL/GenBank/DDBJ whole genome shotgun (WGS) entry which is preliminary data.</text>
</comment>
<dbReference type="RefSeq" id="WP_076300214.1">
    <property type="nucleotide sequence ID" value="NZ_MPTD01000015.1"/>
</dbReference>
<sequence>MRKDIEKALPLVAEEYRLLIEGYEEVKAKSESAALTHEERLLHKLKLDTIERISLVLKLIEDSSERNKVLLVLCLNGEKCSKKYWSEGFKSQAALRAARNQLRFLLAVTLFRRDKVKALLKSESHQEVDELRQWYNTVFGNDELKRYYLKPSKGGRPHES</sequence>
<protein>
    <submittedName>
        <fullName evidence="1">Uncharacterized protein</fullName>
    </submittedName>
</protein>
<evidence type="ECO:0000313" key="1">
    <source>
        <dbReference type="EMBL" id="OMD48517.1"/>
    </source>
</evidence>